<evidence type="ECO:0000313" key="1">
    <source>
        <dbReference type="EMBL" id="QNS14663.1"/>
    </source>
</evidence>
<gene>
    <name evidence="1" type="ORF">ICJ55_07860</name>
</gene>
<dbReference type="EMBL" id="CP061280">
    <property type="protein sequence ID" value="QNS14663.1"/>
    <property type="molecule type" value="Genomic_DNA"/>
</dbReference>
<organism evidence="1 2">
    <name type="scientific">Mannheimia bovis</name>
    <dbReference type="NCBI Taxonomy" id="2770636"/>
    <lineage>
        <taxon>Bacteria</taxon>
        <taxon>Pseudomonadati</taxon>
        <taxon>Pseudomonadota</taxon>
        <taxon>Gammaproteobacteria</taxon>
        <taxon>Pasteurellales</taxon>
        <taxon>Pasteurellaceae</taxon>
        <taxon>Mannheimia</taxon>
    </lineage>
</organism>
<name>A0A7H1C108_9PAST</name>
<protein>
    <submittedName>
        <fullName evidence="1">Uncharacterized protein</fullName>
    </submittedName>
</protein>
<dbReference type="KEGG" id="mbos:ICJ55_07860"/>
<dbReference type="RefSeq" id="WP_188156308.1">
    <property type="nucleotide sequence ID" value="NZ_CP061280.1"/>
</dbReference>
<evidence type="ECO:0000313" key="2">
    <source>
        <dbReference type="Proteomes" id="UP000576260"/>
    </source>
</evidence>
<reference evidence="1 2" key="1">
    <citation type="submission" date="2020-09" db="EMBL/GenBank/DDBJ databases">
        <title>Mannheimia bovis sp.nov., isolated from a cow.</title>
        <authorList>
            <person name="Li F."/>
        </authorList>
    </citation>
    <scope>NUCLEOTIDE SEQUENCE [LARGE SCALE GENOMIC DNA]</scope>
    <source>
        <strain evidence="1 2">ZY190616</strain>
    </source>
</reference>
<accession>A0A7H1C108</accession>
<keyword evidence="2" id="KW-1185">Reference proteome</keyword>
<dbReference type="AlphaFoldDB" id="A0A7H1C108"/>
<sequence>MKMSIEKNFMRLMPVILGYSNESYKEMLSKNRTITPLQLERELKIFNEIKVLYRDIVDLFNELNLDLILFLKAECDRLRTYNIVLGENDVPASVIEEAIFYLKILKSESS</sequence>
<dbReference type="Proteomes" id="UP000576260">
    <property type="component" value="Chromosome"/>
</dbReference>
<proteinExistence type="predicted"/>